<evidence type="ECO:0000256" key="1">
    <source>
        <dbReference type="ARBA" id="ARBA00004370"/>
    </source>
</evidence>
<evidence type="ECO:0000256" key="5">
    <source>
        <dbReference type="SAM" id="Phobius"/>
    </source>
</evidence>
<evidence type="ECO:0000256" key="4">
    <source>
        <dbReference type="ARBA" id="ARBA00023136"/>
    </source>
</evidence>
<organism evidence="6 7">
    <name type="scientific">Dryococelus australis</name>
    <dbReference type="NCBI Taxonomy" id="614101"/>
    <lineage>
        <taxon>Eukaryota</taxon>
        <taxon>Metazoa</taxon>
        <taxon>Ecdysozoa</taxon>
        <taxon>Arthropoda</taxon>
        <taxon>Hexapoda</taxon>
        <taxon>Insecta</taxon>
        <taxon>Pterygota</taxon>
        <taxon>Neoptera</taxon>
        <taxon>Polyneoptera</taxon>
        <taxon>Phasmatodea</taxon>
        <taxon>Verophasmatodea</taxon>
        <taxon>Anareolatae</taxon>
        <taxon>Phasmatidae</taxon>
        <taxon>Eurycanthinae</taxon>
        <taxon>Dryococelus</taxon>
    </lineage>
</organism>
<dbReference type="PANTHER" id="PTHR48021:SF33">
    <property type="entry name" value="AT22075P-RELATED"/>
    <property type="match status" value="1"/>
</dbReference>
<accession>A0ABQ9GSF8</accession>
<gene>
    <name evidence="6" type="ORF">PR048_022848</name>
</gene>
<evidence type="ECO:0000313" key="7">
    <source>
        <dbReference type="Proteomes" id="UP001159363"/>
    </source>
</evidence>
<feature type="transmembrane region" description="Helical" evidence="5">
    <location>
        <begin position="66"/>
        <end position="86"/>
    </location>
</feature>
<evidence type="ECO:0000256" key="2">
    <source>
        <dbReference type="ARBA" id="ARBA00022692"/>
    </source>
</evidence>
<reference evidence="6 7" key="1">
    <citation type="submission" date="2023-02" db="EMBL/GenBank/DDBJ databases">
        <title>LHISI_Scaffold_Assembly.</title>
        <authorList>
            <person name="Stuart O.P."/>
            <person name="Cleave R."/>
            <person name="Magrath M.J.L."/>
            <person name="Mikheyev A.S."/>
        </authorList>
    </citation>
    <scope>NUCLEOTIDE SEQUENCE [LARGE SCALE GENOMIC DNA]</scope>
    <source>
        <strain evidence="6">Daus_M_001</strain>
        <tissue evidence="6">Leg muscle</tissue>
    </source>
</reference>
<feature type="transmembrane region" description="Helical" evidence="5">
    <location>
        <begin position="98"/>
        <end position="121"/>
    </location>
</feature>
<dbReference type="InterPro" id="IPR036259">
    <property type="entry name" value="MFS_trans_sf"/>
</dbReference>
<evidence type="ECO:0000256" key="3">
    <source>
        <dbReference type="ARBA" id="ARBA00022989"/>
    </source>
</evidence>
<keyword evidence="4 5" id="KW-0472">Membrane</keyword>
<dbReference type="EMBL" id="JARBHB010000009">
    <property type="protein sequence ID" value="KAJ8874958.1"/>
    <property type="molecule type" value="Genomic_DNA"/>
</dbReference>
<proteinExistence type="predicted"/>
<keyword evidence="3 5" id="KW-1133">Transmembrane helix</keyword>
<dbReference type="InterPro" id="IPR005828">
    <property type="entry name" value="MFS_sugar_transport-like"/>
</dbReference>
<name>A0ABQ9GSF8_9NEOP</name>
<dbReference type="Gene3D" id="1.20.1250.20">
    <property type="entry name" value="MFS general substrate transporter like domains"/>
    <property type="match status" value="1"/>
</dbReference>
<feature type="transmembrane region" description="Helical" evidence="5">
    <location>
        <begin position="22"/>
        <end position="46"/>
    </location>
</feature>
<dbReference type="PANTHER" id="PTHR48021">
    <property type="match status" value="1"/>
</dbReference>
<dbReference type="Pfam" id="PF00083">
    <property type="entry name" value="Sugar_tr"/>
    <property type="match status" value="1"/>
</dbReference>
<protein>
    <recommendedName>
        <fullName evidence="8">Major facilitator superfamily (MFS) profile domain-containing protein</fullName>
    </recommendedName>
</protein>
<dbReference type="SUPFAM" id="SSF103473">
    <property type="entry name" value="MFS general substrate transporter"/>
    <property type="match status" value="1"/>
</dbReference>
<keyword evidence="2 5" id="KW-0812">Transmembrane</keyword>
<sequence>MEDDTSTTISENLGRRRRKNQYIVSLVVSIISFSQGSFSGWTSPILPLLQSQDTPAGFPPIGDEETSWIGSVSSLSSVFAIPLCSYSIDKLGRKYTGYISAAPVIICWVLTLCADSVYMLYAARFVPFTNIFPSFQICQ</sequence>
<comment type="subcellular location">
    <subcellularLocation>
        <location evidence="1">Membrane</location>
    </subcellularLocation>
</comment>
<dbReference type="InterPro" id="IPR050549">
    <property type="entry name" value="MFS_Trehalose_Transporter"/>
</dbReference>
<dbReference type="Proteomes" id="UP001159363">
    <property type="component" value="Chromosome 8"/>
</dbReference>
<evidence type="ECO:0000313" key="6">
    <source>
        <dbReference type="EMBL" id="KAJ8874958.1"/>
    </source>
</evidence>
<keyword evidence="7" id="KW-1185">Reference proteome</keyword>
<comment type="caution">
    <text evidence="6">The sequence shown here is derived from an EMBL/GenBank/DDBJ whole genome shotgun (WGS) entry which is preliminary data.</text>
</comment>
<evidence type="ECO:0008006" key="8">
    <source>
        <dbReference type="Google" id="ProtNLM"/>
    </source>
</evidence>